<dbReference type="InterPro" id="IPR029483">
    <property type="entry name" value="GH97_C"/>
</dbReference>
<evidence type="ECO:0000259" key="1">
    <source>
        <dbReference type="Pfam" id="PF14509"/>
    </source>
</evidence>
<protein>
    <submittedName>
        <fullName evidence="2">Glycoside hydrolase family 97 C-terminal domain-containing protein</fullName>
    </submittedName>
</protein>
<dbReference type="EMBL" id="JAHVAH010000001">
    <property type="protein sequence ID" value="MBW0145397.1"/>
    <property type="molecule type" value="Genomic_DNA"/>
</dbReference>
<dbReference type="PANTHER" id="PTHR35803:SF1">
    <property type="entry name" value="GLUCAN 1,4-ALPHA-GLUCOSIDASE SUSB"/>
    <property type="match status" value="1"/>
</dbReference>
<name>A0ABS6V742_9SPHN</name>
<dbReference type="InterPro" id="IPR052720">
    <property type="entry name" value="Glycosyl_hydrolase_97"/>
</dbReference>
<sequence length="129" mass="14296">MVAHLPEHYAEHPEAFDFIKQVPVDWEESLVLDSAVGDYVTIARKERGGESWWLGGGTDETGRTVDVAPDFLDAGRRYVATVYRDAEGTHYQGPTRFDFEIVRYAKTSADTLSLTMAPGGGYAVAIRPE</sequence>
<organism evidence="2 3">
    <name type="scientific">Sphingomicrobium clamense</name>
    <dbReference type="NCBI Taxonomy" id="2851013"/>
    <lineage>
        <taxon>Bacteria</taxon>
        <taxon>Pseudomonadati</taxon>
        <taxon>Pseudomonadota</taxon>
        <taxon>Alphaproteobacteria</taxon>
        <taxon>Sphingomonadales</taxon>
        <taxon>Sphingomonadaceae</taxon>
        <taxon>Sphingomicrobium</taxon>
    </lineage>
</organism>
<dbReference type="Pfam" id="PF14509">
    <property type="entry name" value="GH97_C"/>
    <property type="match status" value="1"/>
</dbReference>
<accession>A0ABS6V742</accession>
<dbReference type="GO" id="GO:0016787">
    <property type="term" value="F:hydrolase activity"/>
    <property type="evidence" value="ECO:0007669"/>
    <property type="project" value="UniProtKB-KW"/>
</dbReference>
<proteinExistence type="predicted"/>
<keyword evidence="3" id="KW-1185">Reference proteome</keyword>
<keyword evidence="2" id="KW-0378">Hydrolase</keyword>
<gene>
    <name evidence="2" type="ORF">KTQ36_08830</name>
</gene>
<feature type="domain" description="Glycosyl-hydrolase 97 C-terminal oligomerisation" evidence="1">
    <location>
        <begin position="25"/>
        <end position="126"/>
    </location>
</feature>
<evidence type="ECO:0000313" key="2">
    <source>
        <dbReference type="EMBL" id="MBW0145397.1"/>
    </source>
</evidence>
<evidence type="ECO:0000313" key="3">
    <source>
        <dbReference type="Proteomes" id="UP000698028"/>
    </source>
</evidence>
<reference evidence="2 3" key="1">
    <citation type="submission" date="2021-07" db="EMBL/GenBank/DDBJ databases">
        <title>The draft genome sequence of Sphingomicrobium sp. B8.</title>
        <authorList>
            <person name="Mu L."/>
        </authorList>
    </citation>
    <scope>NUCLEOTIDE SEQUENCE [LARGE SCALE GENOMIC DNA]</scope>
    <source>
        <strain evidence="2 3">B8</strain>
    </source>
</reference>
<dbReference type="RefSeq" id="WP_218633303.1">
    <property type="nucleotide sequence ID" value="NZ_JAHVAH010000001.1"/>
</dbReference>
<comment type="caution">
    <text evidence="2">The sequence shown here is derived from an EMBL/GenBank/DDBJ whole genome shotgun (WGS) entry which is preliminary data.</text>
</comment>
<dbReference type="Proteomes" id="UP000698028">
    <property type="component" value="Unassembled WGS sequence"/>
</dbReference>
<dbReference type="PANTHER" id="PTHR35803">
    <property type="entry name" value="GLUCAN 1,4-ALPHA-GLUCOSIDASE SUSB-RELATED"/>
    <property type="match status" value="1"/>
</dbReference>